<name>A0A8T4L9Y9_9ARCH</name>
<keyword evidence="1" id="KW-0378">Hydrolase</keyword>
<dbReference type="Proteomes" id="UP000678237">
    <property type="component" value="Unassembled WGS sequence"/>
</dbReference>
<sequence length="500" mass="56170">MTVEPLQARHVEGQESIGLHQVDIHLTSGRTFKARMLPGLARAPVGIVYLKGMIPPPGQKAGVDRTTFREMRKSEEGQKAFAAFAEAQKLKEQNILKELSSRGLPVITFEWTGTYENKEFGSFTEATMKADIDRAIQAMHLLTGAKKAVLSGWSLGATAALWYGAKHANRHEIAGILGMSPYHVQREAGLSGRPIGIQPEETRGHVIQRIVSPQYRDMAAVQFAENFEAGKIFGFLGDPSMRRLARLRVPIVLTHGERDILSFHGRTERIAEEIRRWRQARNLPTDDIYYERVPGTGHDAITGSHGRLQGLLDSLLSDLFGFHHTLHSFPPSARKFVQELPPEKQLSILIHHLEHQPTGKKRIPLRTYHDADRKAWTEFKPVMPGVPPVMVHGVGDKVISQETTRRLTALLKTMNVLQRGQDQVIPQHLEIVREMGIPMDRIPANQTAERTELIGRLRAQFVKLCYETAKQVGVTPREFLVLARIFVGMPVRRLRPPAAP</sequence>
<dbReference type="InterPro" id="IPR029058">
    <property type="entry name" value="AB_hydrolase_fold"/>
</dbReference>
<dbReference type="SUPFAM" id="SSF53474">
    <property type="entry name" value="alpha/beta-Hydrolases"/>
    <property type="match status" value="1"/>
</dbReference>
<dbReference type="AlphaFoldDB" id="A0A8T4L9Y9"/>
<comment type="caution">
    <text evidence="1">The sequence shown here is derived from an EMBL/GenBank/DDBJ whole genome shotgun (WGS) entry which is preliminary data.</text>
</comment>
<evidence type="ECO:0000313" key="1">
    <source>
        <dbReference type="EMBL" id="MBS3063487.1"/>
    </source>
</evidence>
<accession>A0A8T4L9Y9</accession>
<protein>
    <submittedName>
        <fullName evidence="1">Alpha/beta hydrolase</fullName>
    </submittedName>
</protein>
<dbReference type="EMBL" id="JAGVWE010000005">
    <property type="protein sequence ID" value="MBS3063487.1"/>
    <property type="molecule type" value="Genomic_DNA"/>
</dbReference>
<proteinExistence type="predicted"/>
<organism evidence="1 2">
    <name type="scientific">Candidatus Iainarchaeum sp</name>
    <dbReference type="NCBI Taxonomy" id="3101447"/>
    <lineage>
        <taxon>Archaea</taxon>
        <taxon>Candidatus Iainarchaeota</taxon>
        <taxon>Candidatus Iainarchaeia</taxon>
        <taxon>Candidatus Iainarchaeales</taxon>
        <taxon>Candidatus Iainarchaeaceae</taxon>
        <taxon>Candidatus Iainarchaeum</taxon>
    </lineage>
</organism>
<gene>
    <name evidence="1" type="ORF">J4203_06505</name>
</gene>
<evidence type="ECO:0000313" key="2">
    <source>
        <dbReference type="Proteomes" id="UP000678237"/>
    </source>
</evidence>
<reference evidence="1" key="1">
    <citation type="submission" date="2021-03" db="EMBL/GenBank/DDBJ databases">
        <authorList>
            <person name="Jaffe A."/>
        </authorList>
    </citation>
    <scope>NUCLEOTIDE SEQUENCE</scope>
    <source>
        <strain evidence="1">RIFCSPLOWO2_01_FULL_58_19</strain>
    </source>
</reference>
<reference evidence="1" key="2">
    <citation type="submission" date="2021-05" db="EMBL/GenBank/DDBJ databases">
        <title>Protein family content uncovers lineage relationships and bacterial pathway maintenance mechanisms in DPANN archaea.</title>
        <authorList>
            <person name="Castelle C.J."/>
            <person name="Meheust R."/>
            <person name="Jaffe A.L."/>
            <person name="Seitz K."/>
            <person name="Gong X."/>
            <person name="Baker B.J."/>
            <person name="Banfield J.F."/>
        </authorList>
    </citation>
    <scope>NUCLEOTIDE SEQUENCE</scope>
    <source>
        <strain evidence="1">RIFCSPLOWO2_01_FULL_58_19</strain>
    </source>
</reference>
<dbReference type="GO" id="GO:0016787">
    <property type="term" value="F:hydrolase activity"/>
    <property type="evidence" value="ECO:0007669"/>
    <property type="project" value="UniProtKB-KW"/>
</dbReference>
<dbReference type="Gene3D" id="3.40.50.1820">
    <property type="entry name" value="alpha/beta hydrolase"/>
    <property type="match status" value="1"/>
</dbReference>